<proteinExistence type="predicted"/>
<comment type="caution">
    <text evidence="1">The sequence shown here is derived from an EMBL/GenBank/DDBJ whole genome shotgun (WGS) entry which is preliminary data.</text>
</comment>
<accession>A0A267MD41</accession>
<sequence>MKKIRAIYIGDVRFEECPVFELDEEIGYFVMLKDKDFRYEKDCVYEDDDFLIFTIENDRATMLKID</sequence>
<dbReference type="EMBL" id="NIBG01000026">
    <property type="protein sequence ID" value="PAB57377.1"/>
    <property type="molecule type" value="Genomic_DNA"/>
</dbReference>
<organism evidence="1 2">
    <name type="scientific">Anaeromicrobium sediminis</name>
    <dbReference type="NCBI Taxonomy" id="1478221"/>
    <lineage>
        <taxon>Bacteria</taxon>
        <taxon>Bacillati</taxon>
        <taxon>Bacillota</taxon>
        <taxon>Clostridia</taxon>
        <taxon>Peptostreptococcales</taxon>
        <taxon>Thermotaleaceae</taxon>
        <taxon>Anaeromicrobium</taxon>
    </lineage>
</organism>
<dbReference type="Proteomes" id="UP000216024">
    <property type="component" value="Unassembled WGS sequence"/>
</dbReference>
<keyword evidence="2" id="KW-1185">Reference proteome</keyword>
<evidence type="ECO:0000313" key="2">
    <source>
        <dbReference type="Proteomes" id="UP000216024"/>
    </source>
</evidence>
<dbReference type="RefSeq" id="WP_095135327.1">
    <property type="nucleotide sequence ID" value="NZ_NIBG01000026.1"/>
</dbReference>
<protein>
    <submittedName>
        <fullName evidence="1">Uncharacterized protein</fullName>
    </submittedName>
</protein>
<evidence type="ECO:0000313" key="1">
    <source>
        <dbReference type="EMBL" id="PAB57377.1"/>
    </source>
</evidence>
<dbReference type="AlphaFoldDB" id="A0A267MD41"/>
<dbReference type="OrthoDB" id="1955891at2"/>
<gene>
    <name evidence="1" type="ORF">CCE28_18955</name>
</gene>
<reference evidence="1 2" key="1">
    <citation type="submission" date="2017-06" db="EMBL/GenBank/DDBJ databases">
        <title>Draft genome sequence of anaerobic fermentative bacterium Anaeromicrobium sediminis DY2726D isolated from West Pacific Ocean sediments.</title>
        <authorList>
            <person name="Zeng X."/>
        </authorList>
    </citation>
    <scope>NUCLEOTIDE SEQUENCE [LARGE SCALE GENOMIC DNA]</scope>
    <source>
        <strain evidence="1 2">DY2726D</strain>
    </source>
</reference>
<name>A0A267MD41_9FIRM</name>